<dbReference type="AlphaFoldDB" id="A0A645D670"/>
<name>A0A645D670_9ZZZZ</name>
<gene>
    <name evidence="1" type="ORF">SDC9_131760</name>
</gene>
<accession>A0A645D670</accession>
<reference evidence="1" key="1">
    <citation type="submission" date="2019-08" db="EMBL/GenBank/DDBJ databases">
        <authorList>
            <person name="Kucharzyk K."/>
            <person name="Murdoch R.W."/>
            <person name="Higgins S."/>
            <person name="Loffler F."/>
        </authorList>
    </citation>
    <scope>NUCLEOTIDE SEQUENCE</scope>
</reference>
<evidence type="ECO:0000313" key="1">
    <source>
        <dbReference type="EMBL" id="MPM84687.1"/>
    </source>
</evidence>
<evidence type="ECO:0008006" key="2">
    <source>
        <dbReference type="Google" id="ProtNLM"/>
    </source>
</evidence>
<comment type="caution">
    <text evidence="1">The sequence shown here is derived from an EMBL/GenBank/DDBJ whole genome shotgun (WGS) entry which is preliminary data.</text>
</comment>
<protein>
    <recommendedName>
        <fullName evidence="2">Protein ImuB</fullName>
    </recommendedName>
</protein>
<sequence length="236" mass="25588">MCTELRVELTAEEGEHADRVWGHPGAFDPAAVVDRVRWQVQAAAGGRIGSRLVRVRLEPVAVDDSAHHAPGLLGTGPDERVHHALSRVQAMLGAGGVVTAVIGGGRRLADRQVFVPWGDRVVPTLPPDRPWPGHLPAPLPATVFEDPRGMAVLAADGSGVGVDGRGALSAPPAVLIDAGRRRSITAWAGPWPLDEHPWDPARRRRAHRFQMVDDTRTAWLLLCDDDGQWWAEGRYD</sequence>
<proteinExistence type="predicted"/>
<organism evidence="1">
    <name type="scientific">bioreactor metagenome</name>
    <dbReference type="NCBI Taxonomy" id="1076179"/>
    <lineage>
        <taxon>unclassified sequences</taxon>
        <taxon>metagenomes</taxon>
        <taxon>ecological metagenomes</taxon>
    </lineage>
</organism>
<dbReference type="EMBL" id="VSSQ01033171">
    <property type="protein sequence ID" value="MPM84687.1"/>
    <property type="molecule type" value="Genomic_DNA"/>
</dbReference>